<feature type="region of interest" description="Disordered" evidence="1">
    <location>
        <begin position="41"/>
        <end position="60"/>
    </location>
</feature>
<reference evidence="2 3" key="1">
    <citation type="journal article" date="2018" name="Front. Plant Sci.">
        <title>Red Clover (Trifolium pratense) and Zigzag Clover (T. medium) - A Picture of Genomic Similarities and Differences.</title>
        <authorList>
            <person name="Dluhosova J."/>
            <person name="Istvanek J."/>
            <person name="Nedelnik J."/>
            <person name="Repkova J."/>
        </authorList>
    </citation>
    <scope>NUCLEOTIDE SEQUENCE [LARGE SCALE GENOMIC DNA]</scope>
    <source>
        <strain evidence="3">cv. 10/8</strain>
        <tissue evidence="2">Leaf</tissue>
    </source>
</reference>
<feature type="non-terminal residue" evidence="2">
    <location>
        <position position="60"/>
    </location>
</feature>
<comment type="caution">
    <text evidence="2">The sequence shown here is derived from an EMBL/GenBank/DDBJ whole genome shotgun (WGS) entry which is preliminary data.</text>
</comment>
<protein>
    <submittedName>
        <fullName evidence="2">Uncharacterized protein</fullName>
    </submittedName>
</protein>
<dbReference type="EMBL" id="LXQA010825396">
    <property type="protein sequence ID" value="MCI72798.1"/>
    <property type="molecule type" value="Genomic_DNA"/>
</dbReference>
<keyword evidence="3" id="KW-1185">Reference proteome</keyword>
<accession>A0A392UIQ2</accession>
<organism evidence="2 3">
    <name type="scientific">Trifolium medium</name>
    <dbReference type="NCBI Taxonomy" id="97028"/>
    <lineage>
        <taxon>Eukaryota</taxon>
        <taxon>Viridiplantae</taxon>
        <taxon>Streptophyta</taxon>
        <taxon>Embryophyta</taxon>
        <taxon>Tracheophyta</taxon>
        <taxon>Spermatophyta</taxon>
        <taxon>Magnoliopsida</taxon>
        <taxon>eudicotyledons</taxon>
        <taxon>Gunneridae</taxon>
        <taxon>Pentapetalae</taxon>
        <taxon>rosids</taxon>
        <taxon>fabids</taxon>
        <taxon>Fabales</taxon>
        <taxon>Fabaceae</taxon>
        <taxon>Papilionoideae</taxon>
        <taxon>50 kb inversion clade</taxon>
        <taxon>NPAAA clade</taxon>
        <taxon>Hologalegina</taxon>
        <taxon>IRL clade</taxon>
        <taxon>Trifolieae</taxon>
        <taxon>Trifolium</taxon>
    </lineage>
</organism>
<dbReference type="Proteomes" id="UP000265520">
    <property type="component" value="Unassembled WGS sequence"/>
</dbReference>
<sequence length="60" mass="6520">MDGSWVNFPKSLVITGGGFNKITIGSIKRKFEELESVCSVNPISSPLSKKDPSPWHSTGK</sequence>
<dbReference type="AlphaFoldDB" id="A0A392UIQ2"/>
<evidence type="ECO:0000256" key="1">
    <source>
        <dbReference type="SAM" id="MobiDB-lite"/>
    </source>
</evidence>
<name>A0A392UIQ2_9FABA</name>
<evidence type="ECO:0000313" key="3">
    <source>
        <dbReference type="Proteomes" id="UP000265520"/>
    </source>
</evidence>
<proteinExistence type="predicted"/>
<evidence type="ECO:0000313" key="2">
    <source>
        <dbReference type="EMBL" id="MCI72798.1"/>
    </source>
</evidence>